<dbReference type="Proteomes" id="UP000324800">
    <property type="component" value="Unassembled WGS sequence"/>
</dbReference>
<reference evidence="1 2" key="1">
    <citation type="submission" date="2019-03" db="EMBL/GenBank/DDBJ databases">
        <title>Single cell metagenomics reveals metabolic interactions within the superorganism composed of flagellate Streblomastix strix and complex community of Bacteroidetes bacteria on its surface.</title>
        <authorList>
            <person name="Treitli S.C."/>
            <person name="Kolisko M."/>
            <person name="Husnik F."/>
            <person name="Keeling P."/>
            <person name="Hampl V."/>
        </authorList>
    </citation>
    <scope>NUCLEOTIDE SEQUENCE [LARGE SCALE GENOMIC DNA]</scope>
    <source>
        <strain evidence="1">ST1C</strain>
    </source>
</reference>
<dbReference type="InterPro" id="IPR032675">
    <property type="entry name" value="LRR_dom_sf"/>
</dbReference>
<comment type="caution">
    <text evidence="1">The sequence shown here is derived from an EMBL/GenBank/DDBJ whole genome shotgun (WGS) entry which is preliminary data.</text>
</comment>
<evidence type="ECO:0000313" key="1">
    <source>
        <dbReference type="EMBL" id="KAA6377971.1"/>
    </source>
</evidence>
<dbReference type="OrthoDB" id="5981530at2759"/>
<dbReference type="Gene3D" id="3.80.10.10">
    <property type="entry name" value="Ribonuclease Inhibitor"/>
    <property type="match status" value="3"/>
</dbReference>
<evidence type="ECO:0008006" key="3">
    <source>
        <dbReference type="Google" id="ProtNLM"/>
    </source>
</evidence>
<dbReference type="PANTHER" id="PTHR45661">
    <property type="entry name" value="SURFACE ANTIGEN"/>
    <property type="match status" value="1"/>
</dbReference>
<organism evidence="1 2">
    <name type="scientific">Streblomastix strix</name>
    <dbReference type="NCBI Taxonomy" id="222440"/>
    <lineage>
        <taxon>Eukaryota</taxon>
        <taxon>Metamonada</taxon>
        <taxon>Preaxostyla</taxon>
        <taxon>Oxymonadida</taxon>
        <taxon>Streblomastigidae</taxon>
        <taxon>Streblomastix</taxon>
    </lineage>
</organism>
<name>A0A5J4V6Z5_9EUKA</name>
<protein>
    <recommendedName>
        <fullName evidence="3">Leucine-rich repeat domain-containing protein</fullName>
    </recommendedName>
</protein>
<accession>A0A5J4V6Z5</accession>
<evidence type="ECO:0000313" key="2">
    <source>
        <dbReference type="Proteomes" id="UP000324800"/>
    </source>
</evidence>
<dbReference type="Pfam" id="PF13306">
    <property type="entry name" value="LRR_5"/>
    <property type="match status" value="3"/>
</dbReference>
<dbReference type="PANTHER" id="PTHR45661:SF3">
    <property type="entry name" value="IG-LIKE DOMAIN-CONTAINING PROTEIN"/>
    <property type="match status" value="1"/>
</dbReference>
<dbReference type="InterPro" id="IPR026906">
    <property type="entry name" value="LRR_5"/>
</dbReference>
<gene>
    <name evidence="1" type="ORF">EZS28_026502</name>
</gene>
<dbReference type="SUPFAM" id="SSF52058">
    <property type="entry name" value="L domain-like"/>
    <property type="match status" value="2"/>
</dbReference>
<dbReference type="AlphaFoldDB" id="A0A5J4V6Z5"/>
<sequence length="938" mass="106289">METDTLDNDSVGTRVKIISEETNGKRNLYTYWLDGDEIGLWCKDLIDKSGGILDNTQSNIKLEGPRNQWNEIIREGSTSSINDIFYWKENVNTNVVISSTYPYDSKFIVNGQILSGISVPDKQGNGKNGDWTITDLANLFAYYNGPKVSNPNLVFKHIFNVLQLDAYSPYFNFDVISIEAEVNGKDDFIAYDEASYNYSLNRILDDNNYEIKGKKRKIIFTPNQIQGNYQLVLNGKMDYPLTITMKLKKPKNFISDKTNEFIVVDGDFLYYKFDLEALKTINTGGNYYRVVVDGSKDPTVIYGELEVITINNHETGKLESELRNLRINSRSKKSVKISGGEINDTDFKYMVTNAYNLAEVDMLNTPTKRIPNDIFKGSKNLRKVKLSKSLSEIGDYAFDGCDNLLIDSLPEQLKSIGYAAFRGASLRKLKFTEGVRYRPLSFDNVEVLDEVEINGGKSGKIEVERSNSHIFYARSLPNSEINIRNINDLEDIDYLIKTDYEISGSNAVEPMVIENINFYENVKRIPRLSRRKNANSRSNKVGILNYYNDAVKVTDNNNYNWITGYPVVALHDNVSAYKDAFDKLDVDKIGLAIYGSDNISFEEGSLTNSNASAIEFVEGVKKFSPGLLSKNSGIPKGCFIKIYNTDPELKVDEDMFEDLDDDNPSVIDGLMTYVISNGKFRPISHRNFKVLQIEKTNEDDEEITDIGKELYDLEYRQVNLPFEQSGKFTIKHIESNSFQFNDNLTTIIGLEELEVIEPYAFADCLYLKRLTLPKVKEIKQHAFANSRIEELDLSGAPLTNLHKGCFANMEYVKYIDISNTPITKLPDFCCNQDASLERFIFNFDQEAKIDYTTTHNTIDSKVTSIGECAFQACEVLEINIPSSVKTIGQKAFFNCEDLKITINSTLSGEGLQTIGEKCFKNCANLYYIALPRSVKSIG</sequence>
<dbReference type="EMBL" id="SNRW01009459">
    <property type="protein sequence ID" value="KAA6377971.1"/>
    <property type="molecule type" value="Genomic_DNA"/>
</dbReference>
<proteinExistence type="predicted"/>
<dbReference type="InterPro" id="IPR053139">
    <property type="entry name" value="Surface_bspA-like"/>
</dbReference>